<keyword evidence="3" id="KW-1185">Reference proteome</keyword>
<protein>
    <submittedName>
        <fullName evidence="2">Uncharacterized protein</fullName>
    </submittedName>
</protein>
<feature type="compositionally biased region" description="Basic and acidic residues" evidence="1">
    <location>
        <begin position="377"/>
        <end position="387"/>
    </location>
</feature>
<feature type="compositionally biased region" description="Basic and acidic residues" evidence="1">
    <location>
        <begin position="311"/>
        <end position="320"/>
    </location>
</feature>
<dbReference type="AlphaFoldDB" id="A0AAD7EM58"/>
<feature type="region of interest" description="Disordered" evidence="1">
    <location>
        <begin position="311"/>
        <end position="336"/>
    </location>
</feature>
<reference evidence="2" key="1">
    <citation type="submission" date="2023-03" db="EMBL/GenBank/DDBJ databases">
        <title>Massive genome expansion in bonnet fungi (Mycena s.s.) driven by repeated elements and novel gene families across ecological guilds.</title>
        <authorList>
            <consortium name="Lawrence Berkeley National Laboratory"/>
            <person name="Harder C.B."/>
            <person name="Miyauchi S."/>
            <person name="Viragh M."/>
            <person name="Kuo A."/>
            <person name="Thoen E."/>
            <person name="Andreopoulos B."/>
            <person name="Lu D."/>
            <person name="Skrede I."/>
            <person name="Drula E."/>
            <person name="Henrissat B."/>
            <person name="Morin E."/>
            <person name="Kohler A."/>
            <person name="Barry K."/>
            <person name="LaButti K."/>
            <person name="Morin E."/>
            <person name="Salamov A."/>
            <person name="Lipzen A."/>
            <person name="Mereny Z."/>
            <person name="Hegedus B."/>
            <person name="Baldrian P."/>
            <person name="Stursova M."/>
            <person name="Weitz H."/>
            <person name="Taylor A."/>
            <person name="Grigoriev I.V."/>
            <person name="Nagy L.G."/>
            <person name="Martin F."/>
            <person name="Kauserud H."/>
        </authorList>
    </citation>
    <scope>NUCLEOTIDE SEQUENCE</scope>
    <source>
        <strain evidence="2">CBHHK002</strain>
    </source>
</reference>
<dbReference type="EMBL" id="JARIHO010000027">
    <property type="protein sequence ID" value="KAJ7339712.1"/>
    <property type="molecule type" value="Genomic_DNA"/>
</dbReference>
<dbReference type="Proteomes" id="UP001218218">
    <property type="component" value="Unassembled WGS sequence"/>
</dbReference>
<name>A0AAD7EM58_9AGAR</name>
<evidence type="ECO:0000313" key="2">
    <source>
        <dbReference type="EMBL" id="KAJ7339712.1"/>
    </source>
</evidence>
<comment type="caution">
    <text evidence="2">The sequence shown here is derived from an EMBL/GenBank/DDBJ whole genome shotgun (WGS) entry which is preliminary data.</text>
</comment>
<evidence type="ECO:0000313" key="3">
    <source>
        <dbReference type="Proteomes" id="UP001218218"/>
    </source>
</evidence>
<gene>
    <name evidence="2" type="ORF">DFH08DRAFT_875422</name>
</gene>
<accession>A0AAD7EM58</accession>
<feature type="region of interest" description="Disordered" evidence="1">
    <location>
        <begin position="377"/>
        <end position="396"/>
    </location>
</feature>
<proteinExistence type="predicted"/>
<organism evidence="2 3">
    <name type="scientific">Mycena albidolilacea</name>
    <dbReference type="NCBI Taxonomy" id="1033008"/>
    <lineage>
        <taxon>Eukaryota</taxon>
        <taxon>Fungi</taxon>
        <taxon>Dikarya</taxon>
        <taxon>Basidiomycota</taxon>
        <taxon>Agaricomycotina</taxon>
        <taxon>Agaricomycetes</taxon>
        <taxon>Agaricomycetidae</taxon>
        <taxon>Agaricales</taxon>
        <taxon>Marasmiineae</taxon>
        <taxon>Mycenaceae</taxon>
        <taxon>Mycena</taxon>
    </lineage>
</organism>
<evidence type="ECO:0000256" key="1">
    <source>
        <dbReference type="SAM" id="MobiDB-lite"/>
    </source>
</evidence>
<sequence>MDPCEASNFEESFAVLEPDIELQHVPRVGDIPLSASEEATLTALANAIAERLEINLKREFRAKSSIRCASYVDFFVPELFDIDQQSLVHVESFKIPVCDAQVDDPPSYQPPIPAIPSPPLTKAQIKAEYLELIMLWLIFLWSLLSQGFRLVKSAIPYNWDDSALDLRDYGVNITDDVRDICGQDEVEVYADPVPPDKSSSPHCEPIDFKISLYSEPMNIDLQDIFLYPISISEPNHLLIFDADLKSLLCHGPSFQQDMRKFFISFEPSTESPSHNEPFKRAESQPFSSCARYVDYFVSQVFESSLERVPKSDEVSEHVPESGDDPPSYQESELASKSDFVSTNHRKKAKYFSFILDAFQVSLKSLSRLVFESTPKVEASDAIHHSPTDESELGGRQSLLSIPIIATEVPEDPVPPDKTGC</sequence>